<dbReference type="Pfam" id="PF00440">
    <property type="entry name" value="TetR_N"/>
    <property type="match status" value="1"/>
</dbReference>
<dbReference type="Gene3D" id="1.10.357.10">
    <property type="entry name" value="Tetracycline Repressor, domain 2"/>
    <property type="match status" value="1"/>
</dbReference>
<feature type="region of interest" description="Disordered" evidence="6">
    <location>
        <begin position="1"/>
        <end position="20"/>
    </location>
</feature>
<dbReference type="Proteomes" id="UP000031030">
    <property type="component" value="Unassembled WGS sequence"/>
</dbReference>
<keyword evidence="3 5" id="KW-0238">DNA-binding</keyword>
<dbReference type="InterPro" id="IPR001647">
    <property type="entry name" value="HTH_TetR"/>
</dbReference>
<evidence type="ECO:0000313" key="8">
    <source>
        <dbReference type="EMBL" id="KHK99571.1"/>
    </source>
</evidence>
<dbReference type="STRING" id="1348253.LK09_02875"/>
<evidence type="ECO:0000256" key="6">
    <source>
        <dbReference type="SAM" id="MobiDB-lite"/>
    </source>
</evidence>
<proteinExistence type="predicted"/>
<dbReference type="PROSITE" id="PS50977">
    <property type="entry name" value="HTH_TETR_2"/>
    <property type="match status" value="1"/>
</dbReference>
<protein>
    <submittedName>
        <fullName evidence="8">TetR family transcriptional regulator</fullName>
    </submittedName>
</protein>
<keyword evidence="9" id="KW-1185">Reference proteome</keyword>
<dbReference type="SUPFAM" id="SSF48498">
    <property type="entry name" value="Tetracyclin repressor-like, C-terminal domain"/>
    <property type="match status" value="1"/>
</dbReference>
<dbReference type="EMBL" id="JTDK01000002">
    <property type="protein sequence ID" value="KHK99571.1"/>
    <property type="molecule type" value="Genomic_DNA"/>
</dbReference>
<dbReference type="GO" id="GO:0000976">
    <property type="term" value="F:transcription cis-regulatory region binding"/>
    <property type="evidence" value="ECO:0007669"/>
    <property type="project" value="TreeGrafter"/>
</dbReference>
<sequence>MSASSSARPRAVRKSPAERGEELRAAAREIARSDGLAAVTLRSVAERVGVARTLVVHYEPNMEALVAATFRTIAEDELAEMRTVTDAEATATDALRVLTRALLDTGRDDVTALWAEVFVLGRRNEALEAAVRDLMDEWQVFVVALIERGVAAGEFRTDDPASVAWQYLGMIDGINSHALVKFGAATERGRLVCHALEHELGLAPGSLR</sequence>
<evidence type="ECO:0000256" key="3">
    <source>
        <dbReference type="ARBA" id="ARBA00023125"/>
    </source>
</evidence>
<dbReference type="Pfam" id="PF13977">
    <property type="entry name" value="TetR_C_6"/>
    <property type="match status" value="1"/>
</dbReference>
<dbReference type="PANTHER" id="PTHR30055">
    <property type="entry name" value="HTH-TYPE TRANSCRIPTIONAL REGULATOR RUTR"/>
    <property type="match status" value="1"/>
</dbReference>
<dbReference type="SUPFAM" id="SSF46689">
    <property type="entry name" value="Homeodomain-like"/>
    <property type="match status" value="1"/>
</dbReference>
<gene>
    <name evidence="8" type="ORF">LK09_02875</name>
</gene>
<evidence type="ECO:0000256" key="5">
    <source>
        <dbReference type="PROSITE-ProRule" id="PRU00335"/>
    </source>
</evidence>
<evidence type="ECO:0000256" key="1">
    <source>
        <dbReference type="ARBA" id="ARBA00022491"/>
    </source>
</evidence>
<name>A0A0B2AD52_9MICO</name>
<feature type="domain" description="HTH tetR-type" evidence="7">
    <location>
        <begin position="17"/>
        <end position="77"/>
    </location>
</feature>
<evidence type="ECO:0000259" key="7">
    <source>
        <dbReference type="PROSITE" id="PS50977"/>
    </source>
</evidence>
<dbReference type="InterPro" id="IPR009057">
    <property type="entry name" value="Homeodomain-like_sf"/>
</dbReference>
<reference evidence="8 9" key="1">
    <citation type="submission" date="2014-11" db="EMBL/GenBank/DDBJ databases">
        <title>Genome sequence of Microbacterium mangrovi MUSC 115(T).</title>
        <authorList>
            <person name="Lee L.-H."/>
        </authorList>
    </citation>
    <scope>NUCLEOTIDE SEQUENCE [LARGE SCALE GENOMIC DNA]</scope>
    <source>
        <strain evidence="8 9">MUSC 115</strain>
    </source>
</reference>
<dbReference type="GO" id="GO:0003700">
    <property type="term" value="F:DNA-binding transcription factor activity"/>
    <property type="evidence" value="ECO:0007669"/>
    <property type="project" value="TreeGrafter"/>
</dbReference>
<evidence type="ECO:0000256" key="2">
    <source>
        <dbReference type="ARBA" id="ARBA00023015"/>
    </source>
</evidence>
<accession>A0A0B2AD52</accession>
<dbReference type="PANTHER" id="PTHR30055:SF234">
    <property type="entry name" value="HTH-TYPE TRANSCRIPTIONAL REGULATOR BETI"/>
    <property type="match status" value="1"/>
</dbReference>
<dbReference type="RefSeq" id="WP_039395559.1">
    <property type="nucleotide sequence ID" value="NZ_JTDK01000002.1"/>
</dbReference>
<dbReference type="InterPro" id="IPR039538">
    <property type="entry name" value="BetI_C"/>
</dbReference>
<evidence type="ECO:0000256" key="4">
    <source>
        <dbReference type="ARBA" id="ARBA00023163"/>
    </source>
</evidence>
<keyword evidence="1" id="KW-0678">Repressor</keyword>
<evidence type="ECO:0000313" key="9">
    <source>
        <dbReference type="Proteomes" id="UP000031030"/>
    </source>
</evidence>
<keyword evidence="2" id="KW-0805">Transcription regulation</keyword>
<organism evidence="8 9">
    <name type="scientific">Microbacterium mangrovi</name>
    <dbReference type="NCBI Taxonomy" id="1348253"/>
    <lineage>
        <taxon>Bacteria</taxon>
        <taxon>Bacillati</taxon>
        <taxon>Actinomycetota</taxon>
        <taxon>Actinomycetes</taxon>
        <taxon>Micrococcales</taxon>
        <taxon>Microbacteriaceae</taxon>
        <taxon>Microbacterium</taxon>
    </lineage>
</organism>
<comment type="caution">
    <text evidence="8">The sequence shown here is derived from an EMBL/GenBank/DDBJ whole genome shotgun (WGS) entry which is preliminary data.</text>
</comment>
<dbReference type="InterPro" id="IPR036271">
    <property type="entry name" value="Tet_transcr_reg_TetR-rel_C_sf"/>
</dbReference>
<dbReference type="AlphaFoldDB" id="A0A0B2AD52"/>
<dbReference type="InterPro" id="IPR050109">
    <property type="entry name" value="HTH-type_TetR-like_transc_reg"/>
</dbReference>
<dbReference type="OrthoDB" id="4548508at2"/>
<feature type="DNA-binding region" description="H-T-H motif" evidence="5">
    <location>
        <begin position="40"/>
        <end position="59"/>
    </location>
</feature>
<keyword evidence="4" id="KW-0804">Transcription</keyword>